<dbReference type="OMA" id="VMHEWYA"/>
<dbReference type="InterPro" id="IPR056617">
    <property type="entry name" value="MAP1B/S_N"/>
</dbReference>
<organism evidence="4 5">
    <name type="scientific">Callorhinchus milii</name>
    <name type="common">Ghost shark</name>
    <dbReference type="NCBI Taxonomy" id="7868"/>
    <lineage>
        <taxon>Eukaryota</taxon>
        <taxon>Metazoa</taxon>
        <taxon>Chordata</taxon>
        <taxon>Craniata</taxon>
        <taxon>Vertebrata</taxon>
        <taxon>Chondrichthyes</taxon>
        <taxon>Holocephali</taxon>
        <taxon>Chimaeriformes</taxon>
        <taxon>Callorhinchidae</taxon>
        <taxon>Callorhinchus</taxon>
    </lineage>
</organism>
<dbReference type="GO" id="GO:0045202">
    <property type="term" value="C:synapse"/>
    <property type="evidence" value="ECO:0007669"/>
    <property type="project" value="TreeGrafter"/>
</dbReference>
<feature type="compositionally biased region" description="Basic and acidic residues" evidence="1">
    <location>
        <begin position="548"/>
        <end position="612"/>
    </location>
</feature>
<dbReference type="Pfam" id="PF23415">
    <property type="entry name" value="MAPB1_N"/>
    <property type="match status" value="1"/>
</dbReference>
<feature type="region of interest" description="Disordered" evidence="1">
    <location>
        <begin position="458"/>
        <end position="850"/>
    </location>
</feature>
<dbReference type="GO" id="GO:0000226">
    <property type="term" value="P:microtubule cytoskeleton organization"/>
    <property type="evidence" value="ECO:0007669"/>
    <property type="project" value="InterPro"/>
</dbReference>
<feature type="compositionally biased region" description="Basic and acidic residues" evidence="1">
    <location>
        <begin position="686"/>
        <end position="697"/>
    </location>
</feature>
<evidence type="ECO:0000259" key="3">
    <source>
        <dbReference type="Pfam" id="PF25281"/>
    </source>
</evidence>
<feature type="domain" description="Microtubule-associated protein 1A/B/S-like MBL-like" evidence="3">
    <location>
        <begin position="186"/>
        <end position="460"/>
    </location>
</feature>
<dbReference type="GO" id="GO:0005875">
    <property type="term" value="C:microtubule associated complex"/>
    <property type="evidence" value="ECO:0007669"/>
    <property type="project" value="TreeGrafter"/>
</dbReference>
<dbReference type="GO" id="GO:0043025">
    <property type="term" value="C:neuronal cell body"/>
    <property type="evidence" value="ECO:0007669"/>
    <property type="project" value="TreeGrafter"/>
</dbReference>
<feature type="compositionally biased region" description="Polar residues" evidence="1">
    <location>
        <begin position="815"/>
        <end position="830"/>
    </location>
</feature>
<keyword evidence="5" id="KW-1185">Reference proteome</keyword>
<feature type="domain" description="Microtubule-associated protein 1B/S N-terminal" evidence="2">
    <location>
        <begin position="8"/>
        <end position="181"/>
    </location>
</feature>
<feature type="compositionally biased region" description="Low complexity" evidence="1">
    <location>
        <begin position="1099"/>
        <end position="1124"/>
    </location>
</feature>
<name>A0A4W3H6D1_CALMI</name>
<feature type="compositionally biased region" description="Basic and acidic residues" evidence="1">
    <location>
        <begin position="526"/>
        <end position="541"/>
    </location>
</feature>
<feature type="compositionally biased region" description="Low complexity" evidence="1">
    <location>
        <begin position="835"/>
        <end position="849"/>
    </location>
</feature>
<feature type="compositionally biased region" description="Basic and acidic residues" evidence="1">
    <location>
        <begin position="763"/>
        <end position="775"/>
    </location>
</feature>
<reference evidence="5" key="1">
    <citation type="journal article" date="2006" name="Science">
        <title>Ancient noncoding elements conserved in the human genome.</title>
        <authorList>
            <person name="Venkatesh B."/>
            <person name="Kirkness E.F."/>
            <person name="Loh Y.H."/>
            <person name="Halpern A.L."/>
            <person name="Lee A.P."/>
            <person name="Johnson J."/>
            <person name="Dandona N."/>
            <person name="Viswanathan L.D."/>
            <person name="Tay A."/>
            <person name="Venter J.C."/>
            <person name="Strausberg R.L."/>
            <person name="Brenner S."/>
        </authorList>
    </citation>
    <scope>NUCLEOTIDE SEQUENCE [LARGE SCALE GENOMIC DNA]</scope>
</reference>
<proteinExistence type="predicted"/>
<feature type="compositionally biased region" description="Basic and acidic residues" evidence="1">
    <location>
        <begin position="801"/>
        <end position="810"/>
    </location>
</feature>
<feature type="compositionally biased region" description="Basic and acidic residues" evidence="1">
    <location>
        <begin position="913"/>
        <end position="922"/>
    </location>
</feature>
<evidence type="ECO:0000259" key="2">
    <source>
        <dbReference type="Pfam" id="PF23415"/>
    </source>
</evidence>
<dbReference type="GO" id="GO:0031114">
    <property type="term" value="P:regulation of microtubule depolymerization"/>
    <property type="evidence" value="ECO:0007669"/>
    <property type="project" value="TreeGrafter"/>
</dbReference>
<reference evidence="4" key="4">
    <citation type="submission" date="2025-08" db="UniProtKB">
        <authorList>
            <consortium name="Ensembl"/>
        </authorList>
    </citation>
    <scope>IDENTIFICATION</scope>
</reference>
<dbReference type="GO" id="GO:0016358">
    <property type="term" value="P:dendrite development"/>
    <property type="evidence" value="ECO:0007669"/>
    <property type="project" value="TreeGrafter"/>
</dbReference>
<dbReference type="Proteomes" id="UP000314986">
    <property type="component" value="Unassembled WGS sequence"/>
</dbReference>
<feature type="compositionally biased region" description="Basic and acidic residues" evidence="1">
    <location>
        <begin position="620"/>
        <end position="637"/>
    </location>
</feature>
<feature type="compositionally biased region" description="Basic and acidic residues" evidence="1">
    <location>
        <begin position="458"/>
        <end position="478"/>
    </location>
</feature>
<dbReference type="InParanoid" id="A0A4W3H6D1"/>
<dbReference type="GO" id="GO:0008017">
    <property type="term" value="F:microtubule binding"/>
    <property type="evidence" value="ECO:0007669"/>
    <property type="project" value="InterPro"/>
</dbReference>
<dbReference type="STRING" id="7868.ENSCMIP00000011291"/>
<feature type="compositionally biased region" description="Low complexity" evidence="1">
    <location>
        <begin position="1146"/>
        <end position="1156"/>
    </location>
</feature>
<feature type="compositionally biased region" description="Basic and acidic residues" evidence="1">
    <location>
        <begin position="504"/>
        <end position="519"/>
    </location>
</feature>
<feature type="compositionally biased region" description="Pro residues" evidence="1">
    <location>
        <begin position="1056"/>
        <end position="1073"/>
    </location>
</feature>
<accession>A0A4W3H6D1</accession>
<dbReference type="GeneTree" id="ENSGT00940000160221"/>
<protein>
    <submittedName>
        <fullName evidence="4">Microtubule associated protein 1S</fullName>
    </submittedName>
</protein>
<dbReference type="AlphaFoldDB" id="A0A4W3H6D1"/>
<sequence>DATQHEGRIRSWDIDAVHYSLDEQLKLFVSRHSATIPEEVKGQKILHHRGEALETLVLINPTCELLCAEVRNLISGPSRQKLLVLAGLCLAESGELLLQSGHFALQDFIQIVNEKEISELLSLSPPEDKATLTLSCPNFGEWEKFNLEKHNLHEYIGIKVNPPETLAEMEGLQEFLEYLSESVESPSPFDLLEPPATVGFLKLSKPCCYVFPGGRGDSAFFAVNGFNILVNGGSDQKSSFWKLVRHLDRVDSVLLTHIGADNLPGINSLLQRKLAELEEDQSQVSEANGDWMKNLISPEIGVVFLNAPERLKHVERNNKVRRSVDEVSLTLQSLDTLGITPFPFCRTLGNALEPTILFQKMGVGRLEMYVLNPSKDSKELDYLMNQWSGNGDRKGSELPIQCLTSICALIAWHPASPTEKIIRVLFPGCAPQNKILEGLDKLKHLDFLKQPVATQKDLEALKRDKSSKPRRTESRESLKSLTKGSTGKTSESTLGAGKLASKPVKVEKKDKTNAGREKTNGTGSEGAKDQHSITETDKKATEPNNVKPKADLRQKGPKKDIKASKPEDHKDTKASKKDEKKEPEDKKSQKKEEGSSSVKQDGKKDLKDEKKVVKQPVKKPAAESRAQKKDMDVERKKPPGAVSLAEAKAEPGASKMSTPEDMTADFERLQQDEGVAQSQEIGSLDRGTRAPDSKTTEDDYEMESPGKFRNCEELLSPSKMSSLTPLARTPRSDRSVNFDLTPTEFRPPDDLKGPMFMNYQENLEEHCASSEEKTLEMVTPPGSAPASAGHTPFHQSPVDEILPRAEDGVADKVSNLLNEETQLKNSNNKSLEGGNHSSSRSNSENTSMSIDSKHTGFLTLSPFKDVVSDVSPTLTTPSLPAEVGSPHSTEVDESLSVSFEQVPVGLAVGDGDHAFNHSDGVDGHLPPVSGLPTESPHDVDLCLVSPCEFKHPKTELSPSFINPSPRDLSDDSDLSQEFAKPVAQRRPHKNPRDETPPTSASDSLPTRSDSDVPPGTEECPSITADGGIDSEEESECLPTDKAGSGSSLRTGGPQSRDPPPAAMKDPTPPPPHPGLCMVDPEVLAQSTAKDKAKTKKLGSKTSSSAPARKPTAQPKPKTPQAATKEVAKSAGTGKGDHREKISRVNSSAISKSSAGISPPLGPPVYVDLAYIPNNCSAKTISVEFFNKLRSSVYVISGNDPAKENAMRSILDALLEGKSTWGNNIQVTIIPTFDSLVMHEWYQQTHERQKALNITALGSSSTVVMQEETFPACKVEF</sequence>
<dbReference type="GO" id="GO:0007409">
    <property type="term" value="P:axonogenesis"/>
    <property type="evidence" value="ECO:0007669"/>
    <property type="project" value="TreeGrafter"/>
</dbReference>
<feature type="compositionally biased region" description="Polar residues" evidence="1">
    <location>
        <begin position="996"/>
        <end position="1007"/>
    </location>
</feature>
<evidence type="ECO:0000313" key="5">
    <source>
        <dbReference type="Proteomes" id="UP000314986"/>
    </source>
</evidence>
<feature type="region of interest" description="Disordered" evidence="1">
    <location>
        <begin position="913"/>
        <end position="932"/>
    </location>
</feature>
<dbReference type="InterPro" id="IPR057480">
    <property type="entry name" value="MAP1A/B/S-like_MBL"/>
</dbReference>
<dbReference type="GO" id="GO:0003779">
    <property type="term" value="F:actin binding"/>
    <property type="evidence" value="ECO:0007669"/>
    <property type="project" value="TreeGrafter"/>
</dbReference>
<reference evidence="5" key="2">
    <citation type="journal article" date="2007" name="PLoS Biol.">
        <title>Survey sequencing and comparative analysis of the elephant shark (Callorhinchus milii) genome.</title>
        <authorList>
            <person name="Venkatesh B."/>
            <person name="Kirkness E.F."/>
            <person name="Loh Y.H."/>
            <person name="Halpern A.L."/>
            <person name="Lee A.P."/>
            <person name="Johnson J."/>
            <person name="Dandona N."/>
            <person name="Viswanathan L.D."/>
            <person name="Tay A."/>
            <person name="Venter J.C."/>
            <person name="Strausberg R.L."/>
            <person name="Brenner S."/>
        </authorList>
    </citation>
    <scope>NUCLEOTIDE SEQUENCE [LARGE SCALE GENOMIC DNA]</scope>
</reference>
<evidence type="ECO:0000313" key="4">
    <source>
        <dbReference type="Ensembl" id="ENSCMIP00000011291.1"/>
    </source>
</evidence>
<reference evidence="4" key="5">
    <citation type="submission" date="2025-09" db="UniProtKB">
        <authorList>
            <consortium name="Ensembl"/>
        </authorList>
    </citation>
    <scope>IDENTIFICATION</scope>
</reference>
<dbReference type="GO" id="GO:0005874">
    <property type="term" value="C:microtubule"/>
    <property type="evidence" value="ECO:0007669"/>
    <property type="project" value="InterPro"/>
</dbReference>
<reference evidence="5" key="3">
    <citation type="journal article" date="2014" name="Nature">
        <title>Elephant shark genome provides unique insights into gnathostome evolution.</title>
        <authorList>
            <consortium name="International Elephant Shark Genome Sequencing Consortium"/>
            <person name="Venkatesh B."/>
            <person name="Lee A.P."/>
            <person name="Ravi V."/>
            <person name="Maurya A.K."/>
            <person name="Lian M.M."/>
            <person name="Swann J.B."/>
            <person name="Ohta Y."/>
            <person name="Flajnik M.F."/>
            <person name="Sutoh Y."/>
            <person name="Kasahara M."/>
            <person name="Hoon S."/>
            <person name="Gangu V."/>
            <person name="Roy S.W."/>
            <person name="Irimia M."/>
            <person name="Korzh V."/>
            <person name="Kondrychyn I."/>
            <person name="Lim Z.W."/>
            <person name="Tay B.H."/>
            <person name="Tohari S."/>
            <person name="Kong K.W."/>
            <person name="Ho S."/>
            <person name="Lorente-Galdos B."/>
            <person name="Quilez J."/>
            <person name="Marques-Bonet T."/>
            <person name="Raney B.J."/>
            <person name="Ingham P.W."/>
            <person name="Tay A."/>
            <person name="Hillier L.W."/>
            <person name="Minx P."/>
            <person name="Boehm T."/>
            <person name="Wilson R.K."/>
            <person name="Brenner S."/>
            <person name="Warren W.C."/>
        </authorList>
    </citation>
    <scope>NUCLEOTIDE SEQUENCE [LARGE SCALE GENOMIC DNA]</scope>
</reference>
<dbReference type="GO" id="GO:0030425">
    <property type="term" value="C:dendrite"/>
    <property type="evidence" value="ECO:0007669"/>
    <property type="project" value="TreeGrafter"/>
</dbReference>
<dbReference type="InterPro" id="IPR026074">
    <property type="entry name" value="MAP1"/>
</dbReference>
<feature type="compositionally biased region" description="Polar residues" evidence="1">
    <location>
        <begin position="1044"/>
        <end position="1053"/>
    </location>
</feature>
<evidence type="ECO:0000256" key="1">
    <source>
        <dbReference type="SAM" id="MobiDB-lite"/>
    </source>
</evidence>
<dbReference type="PANTHER" id="PTHR13843:SF11">
    <property type="entry name" value="MICROTUBULE-ASSOCIATED PROTEIN 1S"/>
    <property type="match status" value="1"/>
</dbReference>
<feature type="region of interest" description="Disordered" evidence="1">
    <location>
        <begin position="953"/>
        <end position="1156"/>
    </location>
</feature>
<dbReference type="Pfam" id="PF25281">
    <property type="entry name" value="MBL_MAP1B"/>
    <property type="match status" value="1"/>
</dbReference>
<dbReference type="PANTHER" id="PTHR13843">
    <property type="entry name" value="MICROTUBULE-ASSOCIATED PROTEIN"/>
    <property type="match status" value="1"/>
</dbReference>
<dbReference type="GO" id="GO:0005829">
    <property type="term" value="C:cytosol"/>
    <property type="evidence" value="ECO:0007669"/>
    <property type="project" value="TreeGrafter"/>
</dbReference>
<feature type="compositionally biased region" description="Low complexity" evidence="1">
    <location>
        <begin position="479"/>
        <end position="495"/>
    </location>
</feature>
<dbReference type="Ensembl" id="ENSCMIT00000011571.1">
    <property type="protein sequence ID" value="ENSCMIP00000011291.1"/>
    <property type="gene ID" value="ENSCMIG00000005873.1"/>
</dbReference>